<dbReference type="InParanoid" id="A0A369JL74"/>
<feature type="region of interest" description="Disordered" evidence="1">
    <location>
        <begin position="134"/>
        <end position="189"/>
    </location>
</feature>
<dbReference type="PANTHER" id="PTHR47349:SF1">
    <property type="entry name" value="AER328WP"/>
    <property type="match status" value="1"/>
</dbReference>
<proteinExistence type="predicted"/>
<feature type="compositionally biased region" description="Low complexity" evidence="1">
    <location>
        <begin position="626"/>
        <end position="638"/>
    </location>
</feature>
<evidence type="ECO:0000313" key="3">
    <source>
        <dbReference type="EMBL" id="RDB22082.1"/>
    </source>
</evidence>
<feature type="domain" description="YMC020W-like alpha/beta hydrolase" evidence="2">
    <location>
        <begin position="1114"/>
        <end position="1318"/>
    </location>
</feature>
<feature type="compositionally biased region" description="Low complexity" evidence="1">
    <location>
        <begin position="1"/>
        <end position="14"/>
    </location>
</feature>
<feature type="region of interest" description="Disordered" evidence="1">
    <location>
        <begin position="626"/>
        <end position="690"/>
    </location>
</feature>
<keyword evidence="4" id="KW-1185">Reference proteome</keyword>
<dbReference type="OrthoDB" id="5598028at2759"/>
<feature type="compositionally biased region" description="Polar residues" evidence="1">
    <location>
        <begin position="863"/>
        <end position="873"/>
    </location>
</feature>
<dbReference type="Pfam" id="PF26147">
    <property type="entry name" value="AB_HYDROLASE_YMC0-YMC35"/>
    <property type="match status" value="2"/>
</dbReference>
<evidence type="ECO:0000259" key="2">
    <source>
        <dbReference type="Pfam" id="PF26147"/>
    </source>
</evidence>
<feature type="region of interest" description="Disordered" evidence="1">
    <location>
        <begin position="441"/>
        <end position="473"/>
    </location>
</feature>
<evidence type="ECO:0000256" key="1">
    <source>
        <dbReference type="SAM" id="MobiDB-lite"/>
    </source>
</evidence>
<feature type="compositionally biased region" description="Low complexity" evidence="1">
    <location>
        <begin position="669"/>
        <end position="684"/>
    </location>
</feature>
<feature type="compositionally biased region" description="Polar residues" evidence="1">
    <location>
        <begin position="602"/>
        <end position="611"/>
    </location>
</feature>
<dbReference type="Proteomes" id="UP000076154">
    <property type="component" value="Unassembled WGS sequence"/>
</dbReference>
<feature type="domain" description="YMC020W-like alpha/beta hydrolase" evidence="2">
    <location>
        <begin position="970"/>
        <end position="1090"/>
    </location>
</feature>
<dbReference type="EMBL" id="LUEZ02000053">
    <property type="protein sequence ID" value="RDB22082.1"/>
    <property type="molecule type" value="Genomic_DNA"/>
</dbReference>
<feature type="region of interest" description="Disordered" evidence="1">
    <location>
        <begin position="1"/>
        <end position="36"/>
    </location>
</feature>
<reference evidence="3" key="1">
    <citation type="submission" date="2018-04" db="EMBL/GenBank/DDBJ databases">
        <title>Whole genome sequencing of Hypsizygus marmoreus.</title>
        <authorList>
            <person name="Choi I.-G."/>
            <person name="Min B."/>
            <person name="Kim J.-G."/>
            <person name="Kim S."/>
            <person name="Oh Y.-L."/>
            <person name="Kong W.-S."/>
            <person name="Park H."/>
            <person name="Jeong J."/>
            <person name="Song E.-S."/>
        </authorList>
    </citation>
    <scope>NUCLEOTIDE SEQUENCE [LARGE SCALE GENOMIC DNA]</scope>
    <source>
        <strain evidence="3">51987-8</strain>
    </source>
</reference>
<protein>
    <recommendedName>
        <fullName evidence="2">YMC020W-like alpha/beta hydrolase domain-containing protein</fullName>
    </recommendedName>
</protein>
<name>A0A369JL74_HYPMA</name>
<comment type="caution">
    <text evidence="3">The sequence shown here is derived from an EMBL/GenBank/DDBJ whole genome shotgun (WGS) entry which is preliminary data.</text>
</comment>
<feature type="compositionally biased region" description="Polar residues" evidence="1">
    <location>
        <begin position="22"/>
        <end position="33"/>
    </location>
</feature>
<feature type="compositionally biased region" description="Polar residues" evidence="1">
    <location>
        <begin position="288"/>
        <end position="301"/>
    </location>
</feature>
<gene>
    <name evidence="3" type="ORF">Hypma_011164</name>
</gene>
<feature type="compositionally biased region" description="Polar residues" evidence="1">
    <location>
        <begin position="308"/>
        <end position="323"/>
    </location>
</feature>
<feature type="region of interest" description="Disordered" evidence="1">
    <location>
        <begin position="577"/>
        <end position="613"/>
    </location>
</feature>
<dbReference type="InterPro" id="IPR058934">
    <property type="entry name" value="YMC020W-like"/>
</dbReference>
<dbReference type="PANTHER" id="PTHR47349">
    <property type="entry name" value="CHROMOSOME 8, WHOLE GENOME SHOTGUN SEQUENCE"/>
    <property type="match status" value="1"/>
</dbReference>
<feature type="compositionally biased region" description="Pro residues" evidence="1">
    <location>
        <begin position="267"/>
        <end position="287"/>
    </location>
</feature>
<feature type="compositionally biased region" description="Pro residues" evidence="1">
    <location>
        <begin position="335"/>
        <end position="345"/>
    </location>
</feature>
<dbReference type="InterPro" id="IPR058933">
    <property type="entry name" value="YMC020W-like_ab_hydrolase"/>
</dbReference>
<evidence type="ECO:0000313" key="4">
    <source>
        <dbReference type="Proteomes" id="UP000076154"/>
    </source>
</evidence>
<feature type="region of interest" description="Disordered" evidence="1">
    <location>
        <begin position="741"/>
        <end position="889"/>
    </location>
</feature>
<feature type="compositionally biased region" description="Polar residues" evidence="1">
    <location>
        <begin position="134"/>
        <end position="163"/>
    </location>
</feature>
<accession>A0A369JL74</accession>
<feature type="compositionally biased region" description="Low complexity" evidence="1">
    <location>
        <begin position="255"/>
        <end position="266"/>
    </location>
</feature>
<feature type="region of interest" description="Disordered" evidence="1">
    <location>
        <begin position="210"/>
        <end position="365"/>
    </location>
</feature>
<sequence length="1371" mass="145210">MTSSRRSSRSIKSSNPPAWRSVSISKNSPSSGLSYVFAEPEQGSPLASATSKLPFAKAMRIVKSSESSECTSLKHMASTSSLKSGVNAVSPMASAKSLPAGLLGGVGPEGTVEVPDYDQGSRSTSTTNVLLAHSQPSSSLAEESASQCTRGSTALTTNDTEGSNPVPFPSVEPGVVPKRSPSKSSWFGSLSRAKEKNNVARMQAVGVFEASPTQNATLEGLPTPSPDDAAFSPLPQIPSPPPTQTTTEIVKNSVTTSSPAPMLLSSPTPPPPSVTPPSLPHDNPPPQQQYQTKRSWFSSSPALRPDHPSSQIPQVSTAKSIPSSIDEEVPSLAPFTPPTSAPPPTIVASSSGSSENGIGPRLSSLNPSTSRFTLSIPLLGRPKIPLEKAVAVARSEGTQPGKSFTFHETDIGLIVHRLGLDIHEEPVEVCTSVASVATGATTTSESTEQPVAAADVSTSTSAGTVVPETERGEGETLTLSTSTVIVQSTSWWDYVGWGSSTTLLSAGPDPQKHVNSPPLNVVEASVSAPTINDLASPSISSSTDTAHPSVRPDIPASITVPATTGPIAAVALNPKVESGSKDIPSVQTSDIGDEKVSKPASFPSSESQRSQGPAWYSPWAWYASGAAPSAGSDSPSSDIVGMESNVGGELSTQSEKTREAALARSDSGEPPTSDSVPSTTSEVTISSEPAINPIHSSIETNRSGWASFFSSRSLVVKTITAGGAPTKVDENGMEVMEIEDDEAPGAGEIPKSEAKPDLRGSGGSGIPSGTTDKVARNAGKPGMAVTSRPTKREKAQDAVEQLGTTSKKPDGTSTPPAAPVKDGAKPMAPPLTISESVKRETVKSNSANQKKPVPAKTKKSGSPAPSTKSGTSTPAPLPPPPNLILPSWSDTFHTAPRNVVPPPPVSKFTKFTKTMKFVSDVLFATDGDSSMRAKGKAKATERDYMYFGKELPRAWDVMQDKLDPDVLRGCRRVVVIGIHGWFPGAIMRSVLGEPTGTSGKFVNMMVQALDDFQEHHSVTLEKITRVPLEGEGTISGRVEKLYSNLRANQDWMDDLHAADAILVATHSQGSIVATHLLDHLIRDNHIKTSKRSTLEGVSESFPAAGFSNVPGPKSQRICCLALCGIHLGPLRYLSSNSLLQPYFQYFESFAARELFEFQNTESEVSKNYVSALQRVLDNGTKMLYVASLNDQVVPIYSGLFTAASHPLILRALYIDGDAYHSSDFLSNLLVLLLRIVNSGISDSGLLAHLSEATAGSLNGVGHSTAYEEISTYSLAVKYLFLTNDGLDDHSDLVVEPFNASTEQNDYEIPWSLRDVIADDRVAHYFSKEIVELRDAFRDWHPKTSILRDLKRKLQPIQRLPSSIFALSSSKL</sequence>
<feature type="compositionally biased region" description="Low complexity" evidence="1">
    <location>
        <begin position="441"/>
        <end position="466"/>
    </location>
</feature>
<feature type="compositionally biased region" description="Polar residues" evidence="1">
    <location>
        <begin position="802"/>
        <end position="815"/>
    </location>
</feature>
<organism evidence="3 4">
    <name type="scientific">Hypsizygus marmoreus</name>
    <name type="common">White beech mushroom</name>
    <name type="synonym">Agaricus marmoreus</name>
    <dbReference type="NCBI Taxonomy" id="39966"/>
    <lineage>
        <taxon>Eukaryota</taxon>
        <taxon>Fungi</taxon>
        <taxon>Dikarya</taxon>
        <taxon>Basidiomycota</taxon>
        <taxon>Agaricomycotina</taxon>
        <taxon>Agaricomycetes</taxon>
        <taxon>Agaricomycetidae</taxon>
        <taxon>Agaricales</taxon>
        <taxon>Tricholomatineae</taxon>
        <taxon>Lyophyllaceae</taxon>
        <taxon>Hypsizygus</taxon>
    </lineage>
</organism>